<keyword evidence="3" id="KW-1185">Reference proteome</keyword>
<evidence type="ECO:0000313" key="3">
    <source>
        <dbReference type="Proteomes" id="UP000054560"/>
    </source>
</evidence>
<feature type="region of interest" description="Disordered" evidence="1">
    <location>
        <begin position="1"/>
        <end position="47"/>
    </location>
</feature>
<reference evidence="2 3" key="1">
    <citation type="submission" date="2011-02" db="EMBL/GenBank/DDBJ databases">
        <title>The Genome Sequence of Sphaeroforma arctica JP610.</title>
        <authorList>
            <consortium name="The Broad Institute Genome Sequencing Platform"/>
            <person name="Russ C."/>
            <person name="Cuomo C."/>
            <person name="Young S.K."/>
            <person name="Zeng Q."/>
            <person name="Gargeya S."/>
            <person name="Alvarado L."/>
            <person name="Berlin A."/>
            <person name="Chapman S.B."/>
            <person name="Chen Z."/>
            <person name="Freedman E."/>
            <person name="Gellesch M."/>
            <person name="Goldberg J."/>
            <person name="Griggs A."/>
            <person name="Gujja S."/>
            <person name="Heilman E."/>
            <person name="Heiman D."/>
            <person name="Howarth C."/>
            <person name="Mehta T."/>
            <person name="Neiman D."/>
            <person name="Pearson M."/>
            <person name="Roberts A."/>
            <person name="Saif S."/>
            <person name="Shea T."/>
            <person name="Shenoy N."/>
            <person name="Sisk P."/>
            <person name="Stolte C."/>
            <person name="Sykes S."/>
            <person name="White J."/>
            <person name="Yandava C."/>
            <person name="Burger G."/>
            <person name="Gray M.W."/>
            <person name="Holland P.W.H."/>
            <person name="King N."/>
            <person name="Lang F.B.F."/>
            <person name="Roger A.J."/>
            <person name="Ruiz-Trillo I."/>
            <person name="Haas B."/>
            <person name="Nusbaum C."/>
            <person name="Birren B."/>
        </authorList>
    </citation>
    <scope>NUCLEOTIDE SEQUENCE [LARGE SCALE GENOMIC DNA]</scope>
    <source>
        <strain evidence="2 3">JP610</strain>
    </source>
</reference>
<proteinExistence type="predicted"/>
<dbReference type="Proteomes" id="UP000054560">
    <property type="component" value="Unassembled WGS sequence"/>
</dbReference>
<name>A0A0L0FAN0_9EUKA</name>
<protein>
    <submittedName>
        <fullName evidence="2">Uncharacterized protein</fullName>
    </submittedName>
</protein>
<dbReference type="EMBL" id="KQ245126">
    <property type="protein sequence ID" value="KNC73804.1"/>
    <property type="molecule type" value="Genomic_DNA"/>
</dbReference>
<organism evidence="2 3">
    <name type="scientific">Sphaeroforma arctica JP610</name>
    <dbReference type="NCBI Taxonomy" id="667725"/>
    <lineage>
        <taxon>Eukaryota</taxon>
        <taxon>Ichthyosporea</taxon>
        <taxon>Ichthyophonida</taxon>
        <taxon>Sphaeroforma</taxon>
    </lineage>
</organism>
<evidence type="ECO:0000256" key="1">
    <source>
        <dbReference type="SAM" id="MobiDB-lite"/>
    </source>
</evidence>
<dbReference type="GeneID" id="25914142"/>
<feature type="compositionally biased region" description="Basic and acidic residues" evidence="1">
    <location>
        <begin position="1"/>
        <end position="40"/>
    </location>
</feature>
<dbReference type="RefSeq" id="XP_014147706.1">
    <property type="nucleotide sequence ID" value="XM_014292231.1"/>
</dbReference>
<sequence>MRKDEYKSKPKQEYARREEYQPKKEYRPKKEYKPKAEYARDSFASESPAKPSFVFLDNVDGDYDTIQVSGDKFTIKDQLRQKFHALWDKAKRAWNVSR</sequence>
<accession>A0A0L0FAN0</accession>
<dbReference type="AlphaFoldDB" id="A0A0L0FAN0"/>
<evidence type="ECO:0000313" key="2">
    <source>
        <dbReference type="EMBL" id="KNC73804.1"/>
    </source>
</evidence>
<gene>
    <name evidence="2" type="ORF">SARC_13638</name>
</gene>